<gene>
    <name evidence="3" type="ORF">IQ266_06460</name>
</gene>
<dbReference type="InterPro" id="IPR011624">
    <property type="entry name" value="Metal-dep_PHydrolase_7TM_extra"/>
</dbReference>
<dbReference type="Gene3D" id="1.10.3210.10">
    <property type="entry name" value="Hypothetical protein af1432"/>
    <property type="match status" value="1"/>
</dbReference>
<dbReference type="SUPFAM" id="SSF109604">
    <property type="entry name" value="HD-domain/PDEase-like"/>
    <property type="match status" value="1"/>
</dbReference>
<dbReference type="InterPro" id="IPR011621">
    <property type="entry name" value="Metal-dep_PHydrolase_7TM_intra"/>
</dbReference>
<dbReference type="Pfam" id="PF07698">
    <property type="entry name" value="7TM-7TMR_HD"/>
    <property type="match status" value="1"/>
</dbReference>
<dbReference type="RefSeq" id="WP_264324224.1">
    <property type="nucleotide sequence ID" value="NZ_JADEXQ010000015.1"/>
</dbReference>
<dbReference type="SMART" id="SM00471">
    <property type="entry name" value="HDc"/>
    <property type="match status" value="1"/>
</dbReference>
<comment type="caution">
    <text evidence="3">The sequence shown here is derived from an EMBL/GenBank/DDBJ whole genome shotgun (WGS) entry which is preliminary data.</text>
</comment>
<dbReference type="AlphaFoldDB" id="A0A928Z3L0"/>
<evidence type="ECO:0000313" key="4">
    <source>
        <dbReference type="Proteomes" id="UP000625316"/>
    </source>
</evidence>
<protein>
    <submittedName>
        <fullName evidence="3">HDIG domain-containing protein</fullName>
    </submittedName>
</protein>
<keyword evidence="1" id="KW-0472">Membrane</keyword>
<dbReference type="NCBIfam" id="TIGR00277">
    <property type="entry name" value="HDIG"/>
    <property type="match status" value="1"/>
</dbReference>
<dbReference type="Pfam" id="PF01966">
    <property type="entry name" value="HD"/>
    <property type="match status" value="1"/>
</dbReference>
<feature type="transmembrane region" description="Helical" evidence="1">
    <location>
        <begin position="365"/>
        <end position="383"/>
    </location>
</feature>
<dbReference type="InterPro" id="IPR006675">
    <property type="entry name" value="HDIG_dom"/>
</dbReference>
<keyword evidence="1" id="KW-0812">Transmembrane</keyword>
<feature type="transmembrane region" description="Helical" evidence="1">
    <location>
        <begin position="479"/>
        <end position="500"/>
    </location>
</feature>
<dbReference type="PROSITE" id="PS51831">
    <property type="entry name" value="HD"/>
    <property type="match status" value="1"/>
</dbReference>
<dbReference type="InterPro" id="IPR003607">
    <property type="entry name" value="HD/PDEase_dom"/>
</dbReference>
<reference evidence="3" key="1">
    <citation type="submission" date="2020-10" db="EMBL/GenBank/DDBJ databases">
        <authorList>
            <person name="Castelo-Branco R."/>
            <person name="Eusebio N."/>
            <person name="Adriana R."/>
            <person name="Vieira A."/>
            <person name="Brugerolle De Fraissinette N."/>
            <person name="Rezende De Castro R."/>
            <person name="Schneider M.P."/>
            <person name="Vasconcelos V."/>
            <person name="Leao P.N."/>
        </authorList>
    </citation>
    <scope>NUCLEOTIDE SEQUENCE</scope>
    <source>
        <strain evidence="3">LEGE 11480</strain>
    </source>
</reference>
<accession>A0A928Z3L0</accession>
<feature type="transmembrane region" description="Helical" evidence="1">
    <location>
        <begin position="428"/>
        <end position="449"/>
    </location>
</feature>
<dbReference type="Proteomes" id="UP000625316">
    <property type="component" value="Unassembled WGS sequence"/>
</dbReference>
<dbReference type="Pfam" id="PF07697">
    <property type="entry name" value="7TMR-HDED"/>
    <property type="match status" value="1"/>
</dbReference>
<feature type="transmembrane region" description="Helical" evidence="1">
    <location>
        <begin position="395"/>
        <end position="416"/>
    </location>
</feature>
<keyword evidence="4" id="KW-1185">Reference proteome</keyword>
<evidence type="ECO:0000256" key="1">
    <source>
        <dbReference type="SAM" id="Phobius"/>
    </source>
</evidence>
<feature type="transmembrane region" description="Helical" evidence="1">
    <location>
        <begin position="456"/>
        <end position="473"/>
    </location>
</feature>
<organism evidence="3 4">
    <name type="scientific">Romeriopsis navalis LEGE 11480</name>
    <dbReference type="NCBI Taxonomy" id="2777977"/>
    <lineage>
        <taxon>Bacteria</taxon>
        <taxon>Bacillati</taxon>
        <taxon>Cyanobacteriota</taxon>
        <taxon>Cyanophyceae</taxon>
        <taxon>Leptolyngbyales</taxon>
        <taxon>Leptolyngbyaceae</taxon>
        <taxon>Romeriopsis</taxon>
        <taxon>Romeriopsis navalis</taxon>
    </lineage>
</organism>
<feature type="transmembrane region" description="Helical" evidence="1">
    <location>
        <begin position="512"/>
        <end position="533"/>
    </location>
</feature>
<dbReference type="CDD" id="cd00077">
    <property type="entry name" value="HDc"/>
    <property type="match status" value="1"/>
</dbReference>
<sequence>MIIKLISRAIQTQVENRLNALLPKQFVKSLRQSPISRTAIGITIVLIMSMAFGEKFYAQPQLQAGDIAPQTIVAPKAEQVEDPVATALKKQAARQVFPVFMVDEPKTSTSQAQLRQVLKESSQLRQKLGEFPIVPSYILSQDVQQALRRASPEAWQQVIQGLDNPLQLSPLADWQRKAIAQLQQRREQLTRNPGQDPDLRSVFEPLINARQRYQDALATTKEQSLSQSGFEHSAVLLDLSEADWQILKRELPSLADRILTQGLSVGLPQETHKKAFLMHIQASLPKSTHQLAVRILLESLEPNIVADIDQTQQRADEAVRNVTPAVINVKANQIIVEANTTIQPQQALLLEHFKLDRRTVNLRKFLQFTLLMGGCLAIFYILAKRIYPIIATQDYALIFLLMLSAAILNMVGVPSINLPMIGLLLGSFYSPLLAILTVFGVSSLLPIGMGLTLKPILASLAGGVLAAAYSSQLRSREDSVLLGILVGVTQSTVYFMLGWLTQMTWAELARLTALYGALGLAWCILAIGISPYLERTFDLVTTIRLVELANLNRPLLKRLAADTPGTFQHTLAVANLAEAAGKELNCNVELIRTGTLYHDIGKMHDPLGFIENQMGRENKHDIIDDPWISAEIIKKHVTEGIVMAKRSGLPRAVRVFIPEHQGAQLISYFHHKALQRQTQDPSITIQDSDFRYAGPNPRSRETGIVMLADSCEAALRTIKDATPEVAANMIQKIFRARWKEGALSESGLSRRDLDRIAEIFLQVWQQSNHQRIAYPQ</sequence>
<proteinExistence type="predicted"/>
<dbReference type="PANTHER" id="PTHR36442">
    <property type="entry name" value="CYCLIC-DI-AMP PHOSPHODIESTERASE PGPH"/>
    <property type="match status" value="1"/>
</dbReference>
<evidence type="ECO:0000313" key="3">
    <source>
        <dbReference type="EMBL" id="MBE9029405.1"/>
    </source>
</evidence>
<name>A0A928Z3L0_9CYAN</name>
<keyword evidence="1" id="KW-1133">Transmembrane helix</keyword>
<dbReference type="EMBL" id="JADEXQ010000015">
    <property type="protein sequence ID" value="MBE9029405.1"/>
    <property type="molecule type" value="Genomic_DNA"/>
</dbReference>
<evidence type="ECO:0000259" key="2">
    <source>
        <dbReference type="PROSITE" id="PS51831"/>
    </source>
</evidence>
<dbReference type="PANTHER" id="PTHR36442:SF1">
    <property type="entry name" value="CYCLIC-DI-AMP PHOSPHODIESTERASE PGPH"/>
    <property type="match status" value="1"/>
</dbReference>
<feature type="domain" description="HD" evidence="2">
    <location>
        <begin position="566"/>
        <end position="714"/>
    </location>
</feature>
<dbReference type="InterPro" id="IPR052722">
    <property type="entry name" value="PgpH_phosphodiesterase"/>
</dbReference>
<dbReference type="InterPro" id="IPR006674">
    <property type="entry name" value="HD_domain"/>
</dbReference>